<feature type="transmembrane region" description="Helical" evidence="1">
    <location>
        <begin position="78"/>
        <end position="97"/>
    </location>
</feature>
<sequence length="171" mass="17288">MTSWATSQKIPPNVAYRLFAAAAGLVMVAATLPSAPTIAMAVAAPAAMLVVLSAWIRSAAALAVLACVAVLALGEPSAVLASAAGLAATLYLLMIHAEATTTEQSLPTTWQTLFGAVGFACVGLAVVAVPLEVAWLPVLAPVVVVLLFALAIAPFAVASSSQSKDHVGQRR</sequence>
<feature type="transmembrane region" description="Helical" evidence="1">
    <location>
        <begin position="14"/>
        <end position="35"/>
    </location>
</feature>
<feature type="transmembrane region" description="Helical" evidence="1">
    <location>
        <begin position="135"/>
        <end position="157"/>
    </location>
</feature>
<dbReference type="EMBL" id="JBIMSO010000053">
    <property type="protein sequence ID" value="MFH5209308.1"/>
    <property type="molecule type" value="Genomic_DNA"/>
</dbReference>
<evidence type="ECO:0000256" key="1">
    <source>
        <dbReference type="SAM" id="Phobius"/>
    </source>
</evidence>
<keyword evidence="1" id="KW-0812">Transmembrane</keyword>
<protein>
    <submittedName>
        <fullName evidence="2">Uncharacterized protein</fullName>
    </submittedName>
</protein>
<evidence type="ECO:0000313" key="3">
    <source>
        <dbReference type="Proteomes" id="UP001609175"/>
    </source>
</evidence>
<name>A0ABW7JMU8_9NOCA</name>
<evidence type="ECO:0000313" key="2">
    <source>
        <dbReference type="EMBL" id="MFH5209308.1"/>
    </source>
</evidence>
<reference evidence="2 3" key="1">
    <citation type="submission" date="2024-10" db="EMBL/GenBank/DDBJ databases">
        <authorList>
            <person name="Riesco R."/>
        </authorList>
    </citation>
    <scope>NUCLEOTIDE SEQUENCE [LARGE SCALE GENOMIC DNA]</scope>
    <source>
        <strain evidence="2 3">NCIMB 15449</strain>
    </source>
</reference>
<feature type="transmembrane region" description="Helical" evidence="1">
    <location>
        <begin position="109"/>
        <end position="129"/>
    </location>
</feature>
<keyword evidence="1" id="KW-0472">Membrane</keyword>
<feature type="transmembrane region" description="Helical" evidence="1">
    <location>
        <begin position="47"/>
        <end position="72"/>
    </location>
</feature>
<proteinExistence type="predicted"/>
<comment type="caution">
    <text evidence="2">The sequence shown here is derived from an EMBL/GenBank/DDBJ whole genome shotgun (WGS) entry which is preliminary data.</text>
</comment>
<accession>A0ABW7JMU8</accession>
<dbReference type="Proteomes" id="UP001609175">
    <property type="component" value="Unassembled WGS sequence"/>
</dbReference>
<organism evidence="2 3">
    <name type="scientific">Antrihabitans spumae</name>
    <dbReference type="NCBI Taxonomy" id="3373370"/>
    <lineage>
        <taxon>Bacteria</taxon>
        <taxon>Bacillati</taxon>
        <taxon>Actinomycetota</taxon>
        <taxon>Actinomycetes</taxon>
        <taxon>Mycobacteriales</taxon>
        <taxon>Nocardiaceae</taxon>
        <taxon>Antrihabitans</taxon>
    </lineage>
</organism>
<dbReference type="RefSeq" id="WP_395115054.1">
    <property type="nucleotide sequence ID" value="NZ_JBIMSO010000053.1"/>
</dbReference>
<gene>
    <name evidence="2" type="ORF">ACHIPZ_14045</name>
</gene>
<keyword evidence="1" id="KW-1133">Transmembrane helix</keyword>